<evidence type="ECO:0000313" key="2">
    <source>
        <dbReference type="EMBL" id="CAI6338867.1"/>
    </source>
</evidence>
<sequence length="99" mass="11435">MSRNHEYPRHDSLPLYTIRRCNVDNAAFSREVSREKEEKPRVSITAMDHDMTLDRLHVAKAASEISAFRPCATARWSQRRAKFRTGARPRPRALPSVVC</sequence>
<comment type="caution">
    <text evidence="2">The sequence shown here is derived from an EMBL/GenBank/DDBJ whole genome shotgun (WGS) entry which is preliminary data.</text>
</comment>
<name>A0A9W4UQC7_9PLEO</name>
<dbReference type="AlphaFoldDB" id="A0A9W4UQC7"/>
<proteinExistence type="predicted"/>
<keyword evidence="3" id="KW-1185">Reference proteome</keyword>
<accession>A0A9W4UQC7</accession>
<evidence type="ECO:0000313" key="3">
    <source>
        <dbReference type="Proteomes" id="UP001152607"/>
    </source>
</evidence>
<gene>
    <name evidence="2" type="ORF">PDIGIT_LOCUS12003</name>
</gene>
<feature type="region of interest" description="Disordered" evidence="1">
    <location>
        <begin position="80"/>
        <end position="99"/>
    </location>
</feature>
<dbReference type="EMBL" id="CAOQHR010000008">
    <property type="protein sequence ID" value="CAI6338867.1"/>
    <property type="molecule type" value="Genomic_DNA"/>
</dbReference>
<organism evidence="2 3">
    <name type="scientific">Periconia digitata</name>
    <dbReference type="NCBI Taxonomy" id="1303443"/>
    <lineage>
        <taxon>Eukaryota</taxon>
        <taxon>Fungi</taxon>
        <taxon>Dikarya</taxon>
        <taxon>Ascomycota</taxon>
        <taxon>Pezizomycotina</taxon>
        <taxon>Dothideomycetes</taxon>
        <taxon>Pleosporomycetidae</taxon>
        <taxon>Pleosporales</taxon>
        <taxon>Massarineae</taxon>
        <taxon>Periconiaceae</taxon>
        <taxon>Periconia</taxon>
    </lineage>
</organism>
<feature type="compositionally biased region" description="Basic residues" evidence="1">
    <location>
        <begin position="80"/>
        <end position="91"/>
    </location>
</feature>
<dbReference type="Proteomes" id="UP001152607">
    <property type="component" value="Unassembled WGS sequence"/>
</dbReference>
<evidence type="ECO:0000256" key="1">
    <source>
        <dbReference type="SAM" id="MobiDB-lite"/>
    </source>
</evidence>
<reference evidence="2" key="1">
    <citation type="submission" date="2023-01" db="EMBL/GenBank/DDBJ databases">
        <authorList>
            <person name="Van Ghelder C."/>
            <person name="Rancurel C."/>
        </authorList>
    </citation>
    <scope>NUCLEOTIDE SEQUENCE</scope>
    <source>
        <strain evidence="2">CNCM I-4278</strain>
    </source>
</reference>
<protein>
    <submittedName>
        <fullName evidence="2">Uncharacterized protein</fullName>
    </submittedName>
</protein>